<feature type="transmembrane region" description="Helical" evidence="6">
    <location>
        <begin position="119"/>
        <end position="138"/>
    </location>
</feature>
<feature type="transmembrane region" description="Helical" evidence="6">
    <location>
        <begin position="355"/>
        <end position="374"/>
    </location>
</feature>
<feature type="transmembrane region" description="Helical" evidence="6">
    <location>
        <begin position="51"/>
        <end position="77"/>
    </location>
</feature>
<gene>
    <name evidence="8" type="ORF">ACET3X_003059</name>
</gene>
<feature type="domain" description="Major facilitator superfamily (MFS) profile" evidence="7">
    <location>
        <begin position="54"/>
        <end position="542"/>
    </location>
</feature>
<dbReference type="GeneID" id="96083381"/>
<dbReference type="PANTHER" id="PTHR23501">
    <property type="entry name" value="MAJOR FACILITATOR SUPERFAMILY"/>
    <property type="match status" value="1"/>
</dbReference>
<dbReference type="RefSeq" id="XP_069309606.1">
    <property type="nucleotide sequence ID" value="XM_069449870.1"/>
</dbReference>
<dbReference type="Pfam" id="PF07690">
    <property type="entry name" value="MFS_1"/>
    <property type="match status" value="1"/>
</dbReference>
<dbReference type="Gene3D" id="1.20.1250.20">
    <property type="entry name" value="MFS general substrate transporter like domains"/>
    <property type="match status" value="1"/>
</dbReference>
<dbReference type="PANTHER" id="PTHR23501:SF201">
    <property type="entry name" value="MFS AFLATOXIN EFFLUX PUMP"/>
    <property type="match status" value="1"/>
</dbReference>
<evidence type="ECO:0000313" key="9">
    <source>
        <dbReference type="Proteomes" id="UP001578633"/>
    </source>
</evidence>
<feature type="transmembrane region" description="Helical" evidence="6">
    <location>
        <begin position="281"/>
        <end position="300"/>
    </location>
</feature>
<name>A0ABR3URU3_9PLEO</name>
<keyword evidence="2 6" id="KW-0812">Transmembrane</keyword>
<evidence type="ECO:0000256" key="3">
    <source>
        <dbReference type="ARBA" id="ARBA00022989"/>
    </source>
</evidence>
<keyword evidence="3 6" id="KW-1133">Transmembrane helix</keyword>
<feature type="transmembrane region" description="Helical" evidence="6">
    <location>
        <begin position="89"/>
        <end position="107"/>
    </location>
</feature>
<feature type="region of interest" description="Disordered" evidence="5">
    <location>
        <begin position="1"/>
        <end position="30"/>
    </location>
</feature>
<feature type="compositionally biased region" description="Low complexity" evidence="5">
    <location>
        <begin position="1"/>
        <end position="16"/>
    </location>
</feature>
<keyword evidence="4 6" id="KW-0472">Membrane</keyword>
<dbReference type="EMBL" id="JBHGVX010000002">
    <property type="protein sequence ID" value="KAL1799022.1"/>
    <property type="molecule type" value="Genomic_DNA"/>
</dbReference>
<organism evidence="8 9">
    <name type="scientific">Alternaria dauci</name>
    <dbReference type="NCBI Taxonomy" id="48095"/>
    <lineage>
        <taxon>Eukaryota</taxon>
        <taxon>Fungi</taxon>
        <taxon>Dikarya</taxon>
        <taxon>Ascomycota</taxon>
        <taxon>Pezizomycotina</taxon>
        <taxon>Dothideomycetes</taxon>
        <taxon>Pleosporomycetidae</taxon>
        <taxon>Pleosporales</taxon>
        <taxon>Pleosporineae</taxon>
        <taxon>Pleosporaceae</taxon>
        <taxon>Alternaria</taxon>
        <taxon>Alternaria sect. Porri</taxon>
    </lineage>
</organism>
<evidence type="ECO:0000313" key="8">
    <source>
        <dbReference type="EMBL" id="KAL1799022.1"/>
    </source>
</evidence>
<dbReference type="SUPFAM" id="SSF103473">
    <property type="entry name" value="MFS general substrate transporter"/>
    <property type="match status" value="1"/>
</dbReference>
<comment type="subcellular location">
    <subcellularLocation>
        <location evidence="1">Membrane</location>
        <topology evidence="1">Multi-pass membrane protein</topology>
    </subcellularLocation>
</comment>
<sequence>MTTPTTPTDALTGTQPSTSTQGFEQDNLAPAPNTDGYADAEKNYDPKSLKFWLIVISIYLAFFLVALDRMIIATAIPAITNAYGSIADIGWYGSGYMLTCAIFNPLFGKIYQLYSTKWTFLASIFVFEVGSALCGLAPTSAVFIVGRAIAGIGAAGIQCGAVMIIVPLVPLRKRPVFTSFFGLAFGVSSVLGPFVGGAFTDSATLTWRFCFYINLPVGVLAFAIVFFFLRLPSTPREKLSVFTQVKRLDPIGLLFFVPSMVCLILALQWGGTSEPWSSPKIIGLLVTFAVTFVAFLIVEFTMPDTAMAPSRVILNRSVGGAMLFTFVLAGGMMNAVYYLAIWFQAAQGQSAMQAGVRTIPMVLSLVFFGIVTAVITQKVGYYVPAMLLSPILASIASGFLSTLTPHSHASKWIGYQVFYGCGLGVGAQTANLVAQTVLPRSDVSLGMAMMFFVNQQGGAIFLAVGQNMFSTQLVKRLSGIAGLDTGAIINTGATEIRTVVPANEISTVVSAYSYSLTRVFILSAALSACMIIGALMVKWVSIKKDAPSSGQEVPRDMKIDFDAEK</sequence>
<evidence type="ECO:0000256" key="4">
    <source>
        <dbReference type="ARBA" id="ARBA00023136"/>
    </source>
</evidence>
<dbReference type="InterPro" id="IPR036259">
    <property type="entry name" value="MFS_trans_sf"/>
</dbReference>
<dbReference type="CDD" id="cd17502">
    <property type="entry name" value="MFS_Azr1_MDR_like"/>
    <property type="match status" value="1"/>
</dbReference>
<evidence type="ECO:0000256" key="1">
    <source>
        <dbReference type="ARBA" id="ARBA00004141"/>
    </source>
</evidence>
<accession>A0ABR3URU3</accession>
<feature type="transmembrane region" description="Helical" evidence="6">
    <location>
        <begin position="445"/>
        <end position="464"/>
    </location>
</feature>
<reference evidence="8 9" key="1">
    <citation type="submission" date="2024-09" db="EMBL/GenBank/DDBJ databases">
        <title>T2T genomes of carrot and Alternaria dauci and their utility for understanding host-pathogen interaction during carrot leaf blight disease.</title>
        <authorList>
            <person name="Liu W."/>
            <person name="Xu S."/>
            <person name="Ou C."/>
            <person name="Liu X."/>
            <person name="Zhuang F."/>
            <person name="Deng X.W."/>
        </authorList>
    </citation>
    <scope>NUCLEOTIDE SEQUENCE [LARGE SCALE GENOMIC DNA]</scope>
    <source>
        <strain evidence="8 9">A2016</strain>
    </source>
</reference>
<feature type="transmembrane region" description="Helical" evidence="6">
    <location>
        <begin position="250"/>
        <end position="269"/>
    </location>
</feature>
<feature type="transmembrane region" description="Helical" evidence="6">
    <location>
        <begin position="321"/>
        <end position="343"/>
    </location>
</feature>
<evidence type="ECO:0000256" key="5">
    <source>
        <dbReference type="SAM" id="MobiDB-lite"/>
    </source>
</evidence>
<protein>
    <recommendedName>
        <fullName evidence="7">Major facilitator superfamily (MFS) profile domain-containing protein</fullName>
    </recommendedName>
</protein>
<keyword evidence="9" id="KW-1185">Reference proteome</keyword>
<feature type="transmembrane region" description="Helical" evidence="6">
    <location>
        <begin position="205"/>
        <end position="229"/>
    </location>
</feature>
<feature type="transmembrane region" description="Helical" evidence="6">
    <location>
        <begin position="381"/>
        <end position="400"/>
    </location>
</feature>
<feature type="transmembrane region" description="Helical" evidence="6">
    <location>
        <begin position="519"/>
        <end position="540"/>
    </location>
</feature>
<evidence type="ECO:0000259" key="7">
    <source>
        <dbReference type="PROSITE" id="PS50850"/>
    </source>
</evidence>
<evidence type="ECO:0000256" key="6">
    <source>
        <dbReference type="SAM" id="Phobius"/>
    </source>
</evidence>
<dbReference type="PROSITE" id="PS50850">
    <property type="entry name" value="MFS"/>
    <property type="match status" value="1"/>
</dbReference>
<feature type="transmembrane region" description="Helical" evidence="6">
    <location>
        <begin position="144"/>
        <end position="169"/>
    </location>
</feature>
<proteinExistence type="predicted"/>
<dbReference type="InterPro" id="IPR011701">
    <property type="entry name" value="MFS"/>
</dbReference>
<dbReference type="Proteomes" id="UP001578633">
    <property type="component" value="Chromosome 2"/>
</dbReference>
<dbReference type="InterPro" id="IPR020846">
    <property type="entry name" value="MFS_dom"/>
</dbReference>
<feature type="transmembrane region" description="Helical" evidence="6">
    <location>
        <begin position="412"/>
        <end position="433"/>
    </location>
</feature>
<comment type="caution">
    <text evidence="8">The sequence shown here is derived from an EMBL/GenBank/DDBJ whole genome shotgun (WGS) entry which is preliminary data.</text>
</comment>
<feature type="transmembrane region" description="Helical" evidence="6">
    <location>
        <begin position="176"/>
        <end position="199"/>
    </location>
</feature>
<evidence type="ECO:0000256" key="2">
    <source>
        <dbReference type="ARBA" id="ARBA00022692"/>
    </source>
</evidence>